<feature type="region of interest" description="Disordered" evidence="1">
    <location>
        <begin position="1"/>
        <end position="149"/>
    </location>
</feature>
<feature type="compositionally biased region" description="Polar residues" evidence="1">
    <location>
        <begin position="111"/>
        <end position="128"/>
    </location>
</feature>
<feature type="region of interest" description="Disordered" evidence="1">
    <location>
        <begin position="219"/>
        <end position="245"/>
    </location>
</feature>
<dbReference type="EMBL" id="KB445561">
    <property type="protein sequence ID" value="EMC93077.1"/>
    <property type="molecule type" value="Genomic_DNA"/>
</dbReference>
<gene>
    <name evidence="2" type="ORF">BAUCODRAFT_151442</name>
</gene>
<sequence>MASTPEPTSARARTPPTPLHGPRYDNYQPYSPRRSNRVSAQSNPYSSGNIDRSPRANLPRHTTPPATAKRARITRQPTQLSSPPSSPASPVRQRQIPHVHKTPRKAAFKPTNGTNTLSDSDHVSTSLRLPNIDPVTMLPTPSKTPKKRNSAAINATARILSFQPENPNDVMPSPRKSRKHARIHSANGFDLYDEERERARDQVHVYTDANARVPELDVNEDNPFVGTKHGATSRPQRRSRGPTVADAGMEEAVQRDEGILYVFRGKKVFRRFSDPEAEHPTSVDNSEAEVAPGQRTLKRQAGASAQRPLTRSAIKPRLLFPSDDQLREREEGADDADEEATTDIEMGNDEAPIVVKPKVAQTPTKDRFKPATIATPPTTARVTRSMNVTVSPVKLTPLVEEEELGSSMSLGTDDSFTAVSKRGRKSPFDSWQRTKAGKKRVSEEGEKEIGAEKRTRSAAVVTSPA</sequence>
<feature type="compositionally biased region" description="Polar residues" evidence="1">
    <location>
        <begin position="406"/>
        <end position="418"/>
    </location>
</feature>
<feature type="compositionally biased region" description="Polar residues" evidence="1">
    <location>
        <begin position="37"/>
        <end position="50"/>
    </location>
</feature>
<dbReference type="KEGG" id="bcom:BAUCODRAFT_151442"/>
<evidence type="ECO:0000313" key="2">
    <source>
        <dbReference type="EMBL" id="EMC93077.1"/>
    </source>
</evidence>
<name>M2LGA3_BAUPA</name>
<feature type="compositionally biased region" description="Basic residues" evidence="1">
    <location>
        <begin position="95"/>
        <end position="107"/>
    </location>
</feature>
<feature type="region of interest" description="Disordered" evidence="1">
    <location>
        <begin position="403"/>
        <end position="465"/>
    </location>
</feature>
<dbReference type="Proteomes" id="UP000011761">
    <property type="component" value="Unassembled WGS sequence"/>
</dbReference>
<accession>M2LGA3</accession>
<feature type="compositionally biased region" description="Acidic residues" evidence="1">
    <location>
        <begin position="331"/>
        <end position="348"/>
    </location>
</feature>
<feature type="compositionally biased region" description="Basic and acidic residues" evidence="1">
    <location>
        <begin position="440"/>
        <end position="455"/>
    </location>
</feature>
<dbReference type="AlphaFoldDB" id="M2LGA3"/>
<keyword evidence="3" id="KW-1185">Reference proteome</keyword>
<organism evidence="2 3">
    <name type="scientific">Baudoinia panamericana (strain UAMH 10762)</name>
    <name type="common">Angels' share fungus</name>
    <name type="synonym">Baudoinia compniacensis (strain UAMH 10762)</name>
    <dbReference type="NCBI Taxonomy" id="717646"/>
    <lineage>
        <taxon>Eukaryota</taxon>
        <taxon>Fungi</taxon>
        <taxon>Dikarya</taxon>
        <taxon>Ascomycota</taxon>
        <taxon>Pezizomycotina</taxon>
        <taxon>Dothideomycetes</taxon>
        <taxon>Dothideomycetidae</taxon>
        <taxon>Mycosphaerellales</taxon>
        <taxon>Teratosphaeriaceae</taxon>
        <taxon>Baudoinia</taxon>
    </lineage>
</organism>
<feature type="region of interest" description="Disordered" evidence="1">
    <location>
        <begin position="276"/>
        <end position="372"/>
    </location>
</feature>
<feature type="compositionally biased region" description="Low complexity" evidence="1">
    <location>
        <begin position="1"/>
        <end position="14"/>
    </location>
</feature>
<dbReference type="HOGENOM" id="CLU_038380_0_0_1"/>
<dbReference type="GeneID" id="19109137"/>
<dbReference type="eggNOG" id="ENOG502S7GF">
    <property type="taxonomic scope" value="Eukaryota"/>
</dbReference>
<evidence type="ECO:0000256" key="1">
    <source>
        <dbReference type="SAM" id="MobiDB-lite"/>
    </source>
</evidence>
<dbReference type="RefSeq" id="XP_007680274.1">
    <property type="nucleotide sequence ID" value="XM_007682084.1"/>
</dbReference>
<protein>
    <submittedName>
        <fullName evidence="2">Uncharacterized protein</fullName>
    </submittedName>
</protein>
<dbReference type="OMA" id="SWEPYSP"/>
<feature type="region of interest" description="Disordered" evidence="1">
    <location>
        <begin position="163"/>
        <end position="183"/>
    </location>
</feature>
<dbReference type="OrthoDB" id="5398515at2759"/>
<proteinExistence type="predicted"/>
<evidence type="ECO:0000313" key="3">
    <source>
        <dbReference type="Proteomes" id="UP000011761"/>
    </source>
</evidence>
<reference evidence="2 3" key="1">
    <citation type="journal article" date="2012" name="PLoS Pathog.">
        <title>Diverse lifestyles and strategies of plant pathogenesis encoded in the genomes of eighteen Dothideomycetes fungi.</title>
        <authorList>
            <person name="Ohm R.A."/>
            <person name="Feau N."/>
            <person name="Henrissat B."/>
            <person name="Schoch C.L."/>
            <person name="Horwitz B.A."/>
            <person name="Barry K.W."/>
            <person name="Condon B.J."/>
            <person name="Copeland A.C."/>
            <person name="Dhillon B."/>
            <person name="Glaser F."/>
            <person name="Hesse C.N."/>
            <person name="Kosti I."/>
            <person name="LaButti K."/>
            <person name="Lindquist E.A."/>
            <person name="Lucas S."/>
            <person name="Salamov A.A."/>
            <person name="Bradshaw R.E."/>
            <person name="Ciuffetti L."/>
            <person name="Hamelin R.C."/>
            <person name="Kema G.H.J."/>
            <person name="Lawrence C."/>
            <person name="Scott J.A."/>
            <person name="Spatafora J.W."/>
            <person name="Turgeon B.G."/>
            <person name="de Wit P.J.G.M."/>
            <person name="Zhong S."/>
            <person name="Goodwin S.B."/>
            <person name="Grigoriev I.V."/>
        </authorList>
    </citation>
    <scope>NUCLEOTIDE SEQUENCE [LARGE SCALE GENOMIC DNA]</scope>
    <source>
        <strain evidence="2 3">UAMH 10762</strain>
    </source>
</reference>